<evidence type="ECO:0000313" key="3">
    <source>
        <dbReference type="WBParaSite" id="HCON_00011340-00001"/>
    </source>
</evidence>
<evidence type="ECO:0000313" key="2">
    <source>
        <dbReference type="Proteomes" id="UP000025227"/>
    </source>
</evidence>
<evidence type="ECO:0000256" key="1">
    <source>
        <dbReference type="SAM" id="MobiDB-lite"/>
    </source>
</evidence>
<protein>
    <submittedName>
        <fullName evidence="3">Ovule protein</fullName>
    </submittedName>
</protein>
<dbReference type="AlphaFoldDB" id="A0A7I5E5J4"/>
<feature type="region of interest" description="Disordered" evidence="1">
    <location>
        <begin position="1"/>
        <end position="22"/>
    </location>
</feature>
<organism evidence="2 3">
    <name type="scientific">Haemonchus contortus</name>
    <name type="common">Barber pole worm</name>
    <dbReference type="NCBI Taxonomy" id="6289"/>
    <lineage>
        <taxon>Eukaryota</taxon>
        <taxon>Metazoa</taxon>
        <taxon>Ecdysozoa</taxon>
        <taxon>Nematoda</taxon>
        <taxon>Chromadorea</taxon>
        <taxon>Rhabditida</taxon>
        <taxon>Rhabditina</taxon>
        <taxon>Rhabditomorpha</taxon>
        <taxon>Strongyloidea</taxon>
        <taxon>Trichostrongylidae</taxon>
        <taxon>Haemonchus</taxon>
    </lineage>
</organism>
<proteinExistence type="predicted"/>
<keyword evidence="2" id="KW-1185">Reference proteome</keyword>
<name>A0A7I5E5J4_HAECO</name>
<feature type="compositionally biased region" description="Basic and acidic residues" evidence="1">
    <location>
        <begin position="7"/>
        <end position="20"/>
    </location>
</feature>
<feature type="compositionally biased region" description="Basic and acidic residues" evidence="1">
    <location>
        <begin position="71"/>
        <end position="88"/>
    </location>
</feature>
<accession>A0A7I5E5J4</accession>
<feature type="region of interest" description="Disordered" evidence="1">
    <location>
        <begin position="58"/>
        <end position="88"/>
    </location>
</feature>
<reference evidence="3" key="1">
    <citation type="submission" date="2020-12" db="UniProtKB">
        <authorList>
            <consortium name="WormBaseParasite"/>
        </authorList>
    </citation>
    <scope>IDENTIFICATION</scope>
    <source>
        <strain evidence="3">MHco3</strain>
    </source>
</reference>
<dbReference type="WBParaSite" id="HCON_00011340-00001">
    <property type="protein sequence ID" value="HCON_00011340-00001"/>
    <property type="gene ID" value="HCON_00011340"/>
</dbReference>
<dbReference type="Proteomes" id="UP000025227">
    <property type="component" value="Unplaced"/>
</dbReference>
<sequence>MFGSSSDQKRVIKEEGEEHSKAKKRMIAELMQEVNALGVARRSERQVDQKIKDEIKKIKEKDSCTLDDDNGDGRKSTGDGREEVTVERNSEWELLLSQLQDKELES</sequence>